<name>A0A2P2DWM5_9LEPT</name>
<feature type="region of interest" description="Disordered" evidence="1">
    <location>
        <begin position="251"/>
        <end position="270"/>
    </location>
</feature>
<accession>A0A2P2DWM5</accession>
<reference evidence="3 4" key="1">
    <citation type="submission" date="2018-02" db="EMBL/GenBank/DDBJ databases">
        <title>Novel Leptospira species isolated from soil and water in Japan.</title>
        <authorList>
            <person name="Nakao R."/>
            <person name="Masuzawa T."/>
        </authorList>
    </citation>
    <scope>NUCLEOTIDE SEQUENCE [LARGE SCALE GENOMIC DNA]</scope>
    <source>
        <strain evidence="3 4">YH101</strain>
    </source>
</reference>
<protein>
    <submittedName>
        <fullName evidence="3">OstA-like domain protein</fullName>
    </submittedName>
</protein>
<dbReference type="Proteomes" id="UP000245133">
    <property type="component" value="Unassembled WGS sequence"/>
</dbReference>
<proteinExistence type="predicted"/>
<organism evidence="3 4">
    <name type="scientific">Leptospira ryugenii</name>
    <dbReference type="NCBI Taxonomy" id="1917863"/>
    <lineage>
        <taxon>Bacteria</taxon>
        <taxon>Pseudomonadati</taxon>
        <taxon>Spirochaetota</taxon>
        <taxon>Spirochaetia</taxon>
        <taxon>Leptospirales</taxon>
        <taxon>Leptospiraceae</taxon>
        <taxon>Leptospira</taxon>
    </lineage>
</organism>
<sequence length="467" mass="52928">MKECLLIIFFALSIKPIIAEVSLEPPILFGSEDLFYQEKWVDPNIPEKGKKKSQIPVMWGGNSLTQEEKLINGFQMKTFILGGGAYITHKNIQLIAREIEIIGEDALLGNLKGQVQVEDRENGATLIASKGHYDKIAGTVTLENSPTLIHKKDNKIVKIQCESIVRYLDDAKTVLSGKVVVTSSDFRVFGEDAVFYEKEDRIDLSNEPFLFSENRFIQGKTLSYFVKEGSIVLEGDASIYQVSYENNQKRIADEKKKEKQSQSNKTEKKDEEKLRIVTIFSGNQLRHKNRSGSEDAYTSMNGNAFMFRSDSEFKADEIQSKNNNQLILSKGQVSFLDKKNAYQMEGGYLEYDKTKGYSYLSEKPKILFLDEKTLTEKGNLTAVFIERFEEKKEAVARGDVQIQTQSSQATGEYATYYEKENRLELEGNPNLIKDKTKVSAGRIIIYPNEDRAILTDGLKVIGNDPKN</sequence>
<dbReference type="RefSeq" id="WP_108973479.1">
    <property type="nucleotide sequence ID" value="NZ_BFBB01000002.1"/>
</dbReference>
<keyword evidence="4" id="KW-1185">Reference proteome</keyword>
<dbReference type="InterPro" id="IPR005653">
    <property type="entry name" value="OstA-like_N"/>
</dbReference>
<evidence type="ECO:0000313" key="4">
    <source>
        <dbReference type="Proteomes" id="UP000245133"/>
    </source>
</evidence>
<dbReference type="Gene3D" id="2.60.450.10">
    <property type="entry name" value="Lipopolysaccharide (LPS) transport protein A like domain"/>
    <property type="match status" value="2"/>
</dbReference>
<evidence type="ECO:0000259" key="2">
    <source>
        <dbReference type="Pfam" id="PF03968"/>
    </source>
</evidence>
<evidence type="ECO:0000256" key="1">
    <source>
        <dbReference type="SAM" id="MobiDB-lite"/>
    </source>
</evidence>
<dbReference type="Pfam" id="PF03968">
    <property type="entry name" value="LptD_N"/>
    <property type="match status" value="1"/>
</dbReference>
<evidence type="ECO:0000313" key="3">
    <source>
        <dbReference type="EMBL" id="GBF49045.1"/>
    </source>
</evidence>
<comment type="caution">
    <text evidence="3">The sequence shown here is derived from an EMBL/GenBank/DDBJ whole genome shotgun (WGS) entry which is preliminary data.</text>
</comment>
<dbReference type="AlphaFoldDB" id="A0A2P2DWM5"/>
<dbReference type="EMBL" id="BFBB01000002">
    <property type="protein sequence ID" value="GBF49045.1"/>
    <property type="molecule type" value="Genomic_DNA"/>
</dbReference>
<gene>
    <name evidence="3" type="ORF">LPTSP4_05540</name>
</gene>
<dbReference type="OrthoDB" id="335467at2"/>
<feature type="domain" description="Organic solvent tolerance-like N-terminal" evidence="2">
    <location>
        <begin position="385"/>
        <end position="449"/>
    </location>
</feature>